<feature type="transmembrane region" description="Helical" evidence="1">
    <location>
        <begin position="133"/>
        <end position="155"/>
    </location>
</feature>
<gene>
    <name evidence="2" type="ORF">SAMN03080617_02029</name>
</gene>
<keyword evidence="1" id="KW-0812">Transmembrane</keyword>
<organism evidence="2 3">
    <name type="scientific">Algoriphagus alkaliphilus</name>
    <dbReference type="NCBI Taxonomy" id="279824"/>
    <lineage>
        <taxon>Bacteria</taxon>
        <taxon>Pseudomonadati</taxon>
        <taxon>Bacteroidota</taxon>
        <taxon>Cytophagia</taxon>
        <taxon>Cytophagales</taxon>
        <taxon>Cyclobacteriaceae</taxon>
        <taxon>Algoriphagus</taxon>
    </lineage>
</organism>
<evidence type="ECO:0000256" key="1">
    <source>
        <dbReference type="SAM" id="Phobius"/>
    </source>
</evidence>
<feature type="transmembrane region" description="Helical" evidence="1">
    <location>
        <begin position="51"/>
        <end position="73"/>
    </location>
</feature>
<protein>
    <recommendedName>
        <fullName evidence="4">DNA topoisomerase IV</fullName>
    </recommendedName>
</protein>
<keyword evidence="3" id="KW-1185">Reference proteome</keyword>
<keyword evidence="1" id="KW-0472">Membrane</keyword>
<evidence type="ECO:0008006" key="4">
    <source>
        <dbReference type="Google" id="ProtNLM"/>
    </source>
</evidence>
<dbReference type="Proteomes" id="UP000198756">
    <property type="component" value="Unassembled WGS sequence"/>
</dbReference>
<dbReference type="OrthoDB" id="838071at2"/>
<proteinExistence type="predicted"/>
<accession>A0A1G5XXJ8</accession>
<evidence type="ECO:0000313" key="2">
    <source>
        <dbReference type="EMBL" id="SDA74377.1"/>
    </source>
</evidence>
<dbReference type="RefSeq" id="WP_092729827.1">
    <property type="nucleotide sequence ID" value="NZ_FMXE01000012.1"/>
</dbReference>
<name>A0A1G5XXJ8_9BACT</name>
<sequence length="165" mass="19284">MYYRFGKAFYFLSILLFIFILLYFYSALSETIGLSIDENGQISKTWEKGTFFYAMIAAFVIFNGIVLYPPKSLETKSNKKLHRIFPIGDPYRDYFLTWFYSFGGVLNFSLALLVFFVHSINNQNEISTSKFSFFFYMMPAFLVVWVIGLFVLLIGKFKQVQKGVL</sequence>
<dbReference type="EMBL" id="FMXE01000012">
    <property type="protein sequence ID" value="SDA74377.1"/>
    <property type="molecule type" value="Genomic_DNA"/>
</dbReference>
<dbReference type="STRING" id="279824.SAMN03080617_02029"/>
<dbReference type="AlphaFoldDB" id="A0A1G5XXJ8"/>
<feature type="transmembrane region" description="Helical" evidence="1">
    <location>
        <begin position="9"/>
        <end position="28"/>
    </location>
</feature>
<feature type="transmembrane region" description="Helical" evidence="1">
    <location>
        <begin position="94"/>
        <end position="121"/>
    </location>
</feature>
<keyword evidence="1" id="KW-1133">Transmembrane helix</keyword>
<reference evidence="3" key="1">
    <citation type="submission" date="2016-10" db="EMBL/GenBank/DDBJ databases">
        <authorList>
            <person name="Varghese N."/>
            <person name="Submissions S."/>
        </authorList>
    </citation>
    <scope>NUCLEOTIDE SEQUENCE [LARGE SCALE GENOMIC DNA]</scope>
    <source>
        <strain evidence="3">DSM 22703</strain>
    </source>
</reference>
<evidence type="ECO:0000313" key="3">
    <source>
        <dbReference type="Proteomes" id="UP000198756"/>
    </source>
</evidence>